<feature type="transmembrane region" description="Helical" evidence="7">
    <location>
        <begin position="256"/>
        <end position="274"/>
    </location>
</feature>
<dbReference type="Proteomes" id="UP000289996">
    <property type="component" value="Unassembled WGS sequence"/>
</dbReference>
<dbReference type="GO" id="GO:0022857">
    <property type="term" value="F:transmembrane transporter activity"/>
    <property type="evidence" value="ECO:0007669"/>
    <property type="project" value="InterPro"/>
</dbReference>
<dbReference type="InterPro" id="IPR020846">
    <property type="entry name" value="MFS_dom"/>
</dbReference>
<sequence length="441" mass="47378">MKKEKFGIVLPIVLLSYFMIILDNSIIFTSTAKIATDLSLSTQSLAWITNAYALTFGGFLLFAGKAGDLVGRKQFFMIGLIVFSLSSLFVGMATNAMMIIVMRAMQGIGSAILAPSTLALLMDNYEGQMRIKAIAYYGAAGGLGASFGLVIGGLITTYASWRVGFFINVPIGLGLFGLAWKTLQVSQTSQEKLDFLGTILSIIGVSTLVYSIDGTNYRTIALIIAIVTLTWFVMHEYRTKSPIMPLALFSDPERRYAYLTRWFFMSVSLAYFFLTPLATQRFYGFTPLLAALGFLPETIPQFLAAAWVTRLTDRLKVGQIIFIGTILMFAGVLGATLIGVQQGFWIAIALPGVVIGIGQGMALGALTNAGVANTTSALSGAASGVVNTIHQIDGSVGLSIVVALTSQYTNPVMSYNRSLIFMTIFAVIAVGFSVGILKAEN</sequence>
<dbReference type="PANTHER" id="PTHR42718:SF46">
    <property type="entry name" value="BLR6921 PROTEIN"/>
    <property type="match status" value="1"/>
</dbReference>
<evidence type="ECO:0000256" key="6">
    <source>
        <dbReference type="ARBA" id="ARBA00023136"/>
    </source>
</evidence>
<proteinExistence type="predicted"/>
<dbReference type="AlphaFoldDB" id="A0A660E8R9"/>
<feature type="transmembrane region" description="Helical" evidence="7">
    <location>
        <begin position="165"/>
        <end position="183"/>
    </location>
</feature>
<keyword evidence="6 7" id="KW-0472">Membrane</keyword>
<dbReference type="SUPFAM" id="SSF103473">
    <property type="entry name" value="MFS general substrate transporter"/>
    <property type="match status" value="1"/>
</dbReference>
<keyword evidence="10" id="KW-1185">Reference proteome</keyword>
<protein>
    <submittedName>
        <fullName evidence="9">MFS transporter [Lactobacillus allii]</fullName>
    </submittedName>
</protein>
<keyword evidence="2" id="KW-0813">Transport</keyword>
<reference evidence="9 10" key="1">
    <citation type="submission" date="2018-11" db="EMBL/GenBank/DDBJ databases">
        <authorList>
            <person name="Wuyts S."/>
        </authorList>
    </citation>
    <scope>NUCLEOTIDE SEQUENCE [LARGE SCALE GENOMIC DNA]</scope>
    <source>
        <strain evidence="9">Lactobacillus mudanjiangensis AMBF249</strain>
    </source>
</reference>
<evidence type="ECO:0000313" key="9">
    <source>
        <dbReference type="EMBL" id="VDG30423.1"/>
    </source>
</evidence>
<gene>
    <name evidence="9" type="ORF">MUDAN_MDHGFNIF_01974</name>
</gene>
<feature type="transmembrane region" description="Helical" evidence="7">
    <location>
        <begin position="218"/>
        <end position="235"/>
    </location>
</feature>
<keyword evidence="5 7" id="KW-1133">Transmembrane helix</keyword>
<keyword evidence="3" id="KW-1003">Cell membrane</keyword>
<feature type="transmembrane region" description="Helical" evidence="7">
    <location>
        <begin position="286"/>
        <end position="308"/>
    </location>
</feature>
<feature type="domain" description="Major facilitator superfamily (MFS) profile" evidence="8">
    <location>
        <begin position="9"/>
        <end position="441"/>
    </location>
</feature>
<feature type="transmembrane region" description="Helical" evidence="7">
    <location>
        <begin position="195"/>
        <end position="212"/>
    </location>
</feature>
<dbReference type="PANTHER" id="PTHR42718">
    <property type="entry name" value="MAJOR FACILITATOR SUPERFAMILY MULTIDRUG TRANSPORTER MFSC"/>
    <property type="match status" value="1"/>
</dbReference>
<evidence type="ECO:0000256" key="3">
    <source>
        <dbReference type="ARBA" id="ARBA00022475"/>
    </source>
</evidence>
<feature type="transmembrane region" description="Helical" evidence="7">
    <location>
        <begin position="344"/>
        <end position="366"/>
    </location>
</feature>
<evidence type="ECO:0000256" key="2">
    <source>
        <dbReference type="ARBA" id="ARBA00022448"/>
    </source>
</evidence>
<feature type="transmembrane region" description="Helical" evidence="7">
    <location>
        <begin position="100"/>
        <end position="122"/>
    </location>
</feature>
<name>A0A660E8R9_9LACO</name>
<feature type="transmembrane region" description="Helical" evidence="7">
    <location>
        <begin position="44"/>
        <end position="63"/>
    </location>
</feature>
<dbReference type="Gene3D" id="1.20.1250.20">
    <property type="entry name" value="MFS general substrate transporter like domains"/>
    <property type="match status" value="1"/>
</dbReference>
<dbReference type="OrthoDB" id="2414439at2"/>
<dbReference type="RefSeq" id="WP_130852426.1">
    <property type="nucleotide sequence ID" value="NZ_UYIG01000196.1"/>
</dbReference>
<dbReference type="Gene3D" id="1.20.1720.10">
    <property type="entry name" value="Multidrug resistance protein D"/>
    <property type="match status" value="1"/>
</dbReference>
<feature type="transmembrane region" description="Helical" evidence="7">
    <location>
        <begin position="134"/>
        <end position="159"/>
    </location>
</feature>
<dbReference type="InterPro" id="IPR036259">
    <property type="entry name" value="MFS_trans_sf"/>
</dbReference>
<dbReference type="Pfam" id="PF07690">
    <property type="entry name" value="MFS_1"/>
    <property type="match status" value="1"/>
</dbReference>
<dbReference type="GO" id="GO:0005886">
    <property type="term" value="C:plasma membrane"/>
    <property type="evidence" value="ECO:0007669"/>
    <property type="project" value="UniProtKB-SubCell"/>
</dbReference>
<evidence type="ECO:0000259" key="8">
    <source>
        <dbReference type="PROSITE" id="PS50850"/>
    </source>
</evidence>
<dbReference type="EMBL" id="UYIG01000196">
    <property type="protein sequence ID" value="VDG30423.1"/>
    <property type="molecule type" value="Genomic_DNA"/>
</dbReference>
<dbReference type="CDD" id="cd17321">
    <property type="entry name" value="MFS_MMR_MDR_like"/>
    <property type="match status" value="1"/>
</dbReference>
<evidence type="ECO:0000256" key="4">
    <source>
        <dbReference type="ARBA" id="ARBA00022692"/>
    </source>
</evidence>
<comment type="subcellular location">
    <subcellularLocation>
        <location evidence="1">Cell membrane</location>
        <topology evidence="1">Multi-pass membrane protein</topology>
    </subcellularLocation>
</comment>
<feature type="transmembrane region" description="Helical" evidence="7">
    <location>
        <begin position="75"/>
        <end position="94"/>
    </location>
</feature>
<accession>A0A660E8R9</accession>
<evidence type="ECO:0000313" key="10">
    <source>
        <dbReference type="Proteomes" id="UP000289996"/>
    </source>
</evidence>
<evidence type="ECO:0000256" key="1">
    <source>
        <dbReference type="ARBA" id="ARBA00004651"/>
    </source>
</evidence>
<feature type="transmembrane region" description="Helical" evidence="7">
    <location>
        <begin position="320"/>
        <end position="338"/>
    </location>
</feature>
<dbReference type="PROSITE" id="PS50850">
    <property type="entry name" value="MFS"/>
    <property type="match status" value="1"/>
</dbReference>
<feature type="transmembrane region" description="Helical" evidence="7">
    <location>
        <begin position="12"/>
        <end position="32"/>
    </location>
</feature>
<feature type="transmembrane region" description="Helical" evidence="7">
    <location>
        <begin position="419"/>
        <end position="437"/>
    </location>
</feature>
<evidence type="ECO:0000256" key="7">
    <source>
        <dbReference type="SAM" id="Phobius"/>
    </source>
</evidence>
<evidence type="ECO:0000256" key="5">
    <source>
        <dbReference type="ARBA" id="ARBA00022989"/>
    </source>
</evidence>
<dbReference type="InterPro" id="IPR011701">
    <property type="entry name" value="MFS"/>
</dbReference>
<organism evidence="9 10">
    <name type="scientific">Lactiplantibacillus mudanjiangensis</name>
    <dbReference type="NCBI Taxonomy" id="1296538"/>
    <lineage>
        <taxon>Bacteria</taxon>
        <taxon>Bacillati</taxon>
        <taxon>Bacillota</taxon>
        <taxon>Bacilli</taxon>
        <taxon>Lactobacillales</taxon>
        <taxon>Lactobacillaceae</taxon>
        <taxon>Lactiplantibacillus</taxon>
    </lineage>
</organism>
<keyword evidence="4 7" id="KW-0812">Transmembrane</keyword>